<feature type="chain" id="PRO_5006597149" description="Sel1 repeat family protein" evidence="2">
    <location>
        <begin position="22"/>
        <end position="259"/>
    </location>
</feature>
<reference evidence="3 4" key="1">
    <citation type="journal article" date="2015" name="BMC Genomics">
        <title>Comparative genomics and metabolic profiling of the genus Lysobacter.</title>
        <authorList>
            <person name="de Bruijn I."/>
            <person name="Cheng X."/>
            <person name="de Jager V."/>
            <person name="Exposito R.G."/>
            <person name="Watrous J."/>
            <person name="Patel N."/>
            <person name="Postma J."/>
            <person name="Dorrestein P.C."/>
            <person name="Kobayashi D."/>
            <person name="Raaijmakers J.M."/>
        </authorList>
    </citation>
    <scope>NUCLEOTIDE SEQUENCE [LARGE SCALE GENOMIC DNA]</scope>
    <source>
        <strain evidence="3 4">76</strain>
    </source>
</reference>
<evidence type="ECO:0000313" key="3">
    <source>
        <dbReference type="EMBL" id="ALN78275.1"/>
    </source>
</evidence>
<protein>
    <recommendedName>
        <fullName evidence="5">Sel1 repeat family protein</fullName>
    </recommendedName>
</protein>
<proteinExistence type="predicted"/>
<dbReference type="STRING" id="84531.LA76x_0113"/>
<feature type="region of interest" description="Disordered" evidence="1">
    <location>
        <begin position="231"/>
        <end position="259"/>
    </location>
</feature>
<dbReference type="RefSeq" id="WP_148649550.1">
    <property type="nucleotide sequence ID" value="NZ_CP011129.1"/>
</dbReference>
<accession>A0A0S2F428</accession>
<dbReference type="PATRIC" id="fig|84531.8.peg.115"/>
<gene>
    <name evidence="3" type="ORF">LA76x_0113</name>
</gene>
<dbReference type="SMART" id="SM00671">
    <property type="entry name" value="SEL1"/>
    <property type="match status" value="1"/>
</dbReference>
<evidence type="ECO:0000256" key="2">
    <source>
        <dbReference type="SAM" id="SignalP"/>
    </source>
</evidence>
<dbReference type="InterPro" id="IPR011990">
    <property type="entry name" value="TPR-like_helical_dom_sf"/>
</dbReference>
<evidence type="ECO:0000256" key="1">
    <source>
        <dbReference type="SAM" id="MobiDB-lite"/>
    </source>
</evidence>
<dbReference type="AlphaFoldDB" id="A0A0S2F428"/>
<keyword evidence="2" id="KW-0732">Signal</keyword>
<name>A0A0S2F428_LYSAN</name>
<dbReference type="Gene3D" id="1.25.40.10">
    <property type="entry name" value="Tetratricopeptide repeat domain"/>
    <property type="match status" value="1"/>
</dbReference>
<evidence type="ECO:0008006" key="5">
    <source>
        <dbReference type="Google" id="ProtNLM"/>
    </source>
</evidence>
<dbReference type="InterPro" id="IPR006597">
    <property type="entry name" value="Sel1-like"/>
</dbReference>
<sequence length="259" mass="28361">MTGRLIFCLFAASLAMGSASAATQAPIGPDPAADAALADVGYMHLHPDVEYRQLGLQSYRRGHHAVALDHFRRAGYFGDKPAQGLVAEMYWKGEGVAADRALAYVWMDLAAERGYRDLVGLRERYWAALSAAERQRALEQGAALYRVYGDPTVKPRYARRLQRLRNQITGSHIGTDVGVLAGQRDASGSVALTGGLYADANWNAEQYWQRQDRLWKLKLGGTVNVGDVEAMNPEGAVLSPPAESAPEDRTEPKVPPRPR</sequence>
<feature type="compositionally biased region" description="Basic and acidic residues" evidence="1">
    <location>
        <begin position="246"/>
        <end position="259"/>
    </location>
</feature>
<dbReference type="EMBL" id="CP011129">
    <property type="protein sequence ID" value="ALN78275.1"/>
    <property type="molecule type" value="Genomic_DNA"/>
</dbReference>
<dbReference type="KEGG" id="lab:LA76x_0113"/>
<dbReference type="eggNOG" id="COG0790">
    <property type="taxonomic scope" value="Bacteria"/>
</dbReference>
<dbReference type="SUPFAM" id="SSF81901">
    <property type="entry name" value="HCP-like"/>
    <property type="match status" value="1"/>
</dbReference>
<dbReference type="Proteomes" id="UP000060787">
    <property type="component" value="Chromosome"/>
</dbReference>
<organism evidence="3 4">
    <name type="scientific">Lysobacter antibioticus</name>
    <dbReference type="NCBI Taxonomy" id="84531"/>
    <lineage>
        <taxon>Bacteria</taxon>
        <taxon>Pseudomonadati</taxon>
        <taxon>Pseudomonadota</taxon>
        <taxon>Gammaproteobacteria</taxon>
        <taxon>Lysobacterales</taxon>
        <taxon>Lysobacteraceae</taxon>
        <taxon>Lysobacter</taxon>
    </lineage>
</organism>
<keyword evidence="4" id="KW-1185">Reference proteome</keyword>
<evidence type="ECO:0000313" key="4">
    <source>
        <dbReference type="Proteomes" id="UP000060787"/>
    </source>
</evidence>
<feature type="signal peptide" evidence="2">
    <location>
        <begin position="1"/>
        <end position="21"/>
    </location>
</feature>